<feature type="non-terminal residue" evidence="3">
    <location>
        <position position="259"/>
    </location>
</feature>
<dbReference type="PANTHER" id="PTHR46093">
    <property type="entry name" value="ACYL-COA-BINDING DOMAIN-CONTAINING PROTEIN 5"/>
    <property type="match status" value="1"/>
</dbReference>
<evidence type="ECO:0000256" key="1">
    <source>
        <dbReference type="ARBA" id="ARBA00022441"/>
    </source>
</evidence>
<dbReference type="PANTHER" id="PTHR46093:SF18">
    <property type="entry name" value="FIBRONECTIN TYPE-III DOMAIN-CONTAINING PROTEIN"/>
    <property type="match status" value="1"/>
</dbReference>
<dbReference type="Proteomes" id="UP000601435">
    <property type="component" value="Unassembled WGS sequence"/>
</dbReference>
<sequence>VYVLVAIVAAAPLARRDHAAAADDGDVLWFFGGEGSTDSGTPLLRELWSYDIQTDHWALQSQGTGPYPRQEHVAVYAEGAIWIHGGWAGWPAGQLDDLWSYNISAGRWNRMNILAGPWARHRHVGVYASGRLWIHGGFGRTDLGRTSLLNDLWSYDIDTGNWTLQSEGMGPSPLMDHVAVYAEGVIWIYDGWGRDLWSYNISAGRWNLMSTAERPPRRSQHALASAGGLIWIQGGWNPGEVGWLDDVWAYDPSSGLWAL</sequence>
<evidence type="ECO:0000313" key="4">
    <source>
        <dbReference type="Proteomes" id="UP000601435"/>
    </source>
</evidence>
<evidence type="ECO:0000313" key="3">
    <source>
        <dbReference type="EMBL" id="CAE7541416.1"/>
    </source>
</evidence>
<dbReference type="InterPro" id="IPR006652">
    <property type="entry name" value="Kelch_1"/>
</dbReference>
<dbReference type="SUPFAM" id="SSF117281">
    <property type="entry name" value="Kelch motif"/>
    <property type="match status" value="1"/>
</dbReference>
<dbReference type="OrthoDB" id="300231at2759"/>
<proteinExistence type="predicted"/>
<accession>A0A812TNR1</accession>
<organism evidence="3 4">
    <name type="scientific">Symbiodinium necroappetens</name>
    <dbReference type="NCBI Taxonomy" id="1628268"/>
    <lineage>
        <taxon>Eukaryota</taxon>
        <taxon>Sar</taxon>
        <taxon>Alveolata</taxon>
        <taxon>Dinophyceae</taxon>
        <taxon>Suessiales</taxon>
        <taxon>Symbiodiniaceae</taxon>
        <taxon>Symbiodinium</taxon>
    </lineage>
</organism>
<dbReference type="Gene3D" id="2.120.10.80">
    <property type="entry name" value="Kelch-type beta propeller"/>
    <property type="match status" value="1"/>
</dbReference>
<feature type="non-terminal residue" evidence="3">
    <location>
        <position position="1"/>
    </location>
</feature>
<keyword evidence="2" id="KW-0677">Repeat</keyword>
<evidence type="ECO:0000256" key="2">
    <source>
        <dbReference type="ARBA" id="ARBA00022737"/>
    </source>
</evidence>
<gene>
    <name evidence="3" type="primary">gefF</name>
    <name evidence="3" type="ORF">SNEC2469_LOCUS15584</name>
</gene>
<dbReference type="InterPro" id="IPR015915">
    <property type="entry name" value="Kelch-typ_b-propeller"/>
</dbReference>
<dbReference type="Pfam" id="PF24681">
    <property type="entry name" value="Kelch_KLHDC2_KLHL20_DRC7"/>
    <property type="match status" value="1"/>
</dbReference>
<name>A0A812TNR1_9DINO</name>
<keyword evidence="4" id="KW-1185">Reference proteome</keyword>
<dbReference type="EMBL" id="CAJNJA010025347">
    <property type="protein sequence ID" value="CAE7541416.1"/>
    <property type="molecule type" value="Genomic_DNA"/>
</dbReference>
<keyword evidence="1" id="KW-0880">Kelch repeat</keyword>
<dbReference type="Pfam" id="PF01344">
    <property type="entry name" value="Kelch_1"/>
    <property type="match status" value="1"/>
</dbReference>
<reference evidence="3" key="1">
    <citation type="submission" date="2021-02" db="EMBL/GenBank/DDBJ databases">
        <authorList>
            <person name="Dougan E. K."/>
            <person name="Rhodes N."/>
            <person name="Thang M."/>
            <person name="Chan C."/>
        </authorList>
    </citation>
    <scope>NUCLEOTIDE SEQUENCE</scope>
</reference>
<dbReference type="AlphaFoldDB" id="A0A812TNR1"/>
<comment type="caution">
    <text evidence="3">The sequence shown here is derived from an EMBL/GenBank/DDBJ whole genome shotgun (WGS) entry which is preliminary data.</text>
</comment>
<protein>
    <submittedName>
        <fullName evidence="3">GefF protein</fullName>
    </submittedName>
</protein>